<sequence precursor="true">MGKQVWLKEILMTANLMTRIVLALAGLVALLIGATLLLDPQSLYAGSGLVLDGGASQLSEIRAPAGLLVLSGLAVLAGSIWLKWATAALQLTVLVFLGYGVGRVASLALDGMPSDSLVMAMLIELGIGVLALVLLMVRNRSGASA</sequence>
<keyword evidence="1" id="KW-0472">Membrane</keyword>
<accession>Q0AK29</accession>
<feature type="transmembrane region" description="Helical" evidence="1">
    <location>
        <begin position="117"/>
        <end position="137"/>
    </location>
</feature>
<gene>
    <name evidence="2" type="ordered locus">Mmar10_2205</name>
</gene>
<dbReference type="Pfam" id="PF14248">
    <property type="entry name" value="DUF4345"/>
    <property type="match status" value="1"/>
</dbReference>
<dbReference type="Proteomes" id="UP000001964">
    <property type="component" value="Chromosome"/>
</dbReference>
<name>Q0AK29_MARMM</name>
<dbReference type="OrthoDB" id="583466at2"/>
<dbReference type="AlphaFoldDB" id="Q0AK29"/>
<dbReference type="eggNOG" id="ENOG5032GFV">
    <property type="taxonomic scope" value="Bacteria"/>
</dbReference>
<dbReference type="HOGENOM" id="CLU_149285_0_0_5"/>
<dbReference type="KEGG" id="mmr:Mmar10_2205"/>
<keyword evidence="1" id="KW-0812">Transmembrane</keyword>
<dbReference type="EMBL" id="CP000449">
    <property type="protein sequence ID" value="ABI66497.1"/>
    <property type="molecule type" value="Genomic_DNA"/>
</dbReference>
<organism evidence="2 3">
    <name type="scientific">Maricaulis maris (strain MCS10)</name>
    <name type="common">Caulobacter maris</name>
    <dbReference type="NCBI Taxonomy" id="394221"/>
    <lineage>
        <taxon>Bacteria</taxon>
        <taxon>Pseudomonadati</taxon>
        <taxon>Pseudomonadota</taxon>
        <taxon>Alphaproteobacteria</taxon>
        <taxon>Maricaulales</taxon>
        <taxon>Maricaulaceae</taxon>
        <taxon>Maricaulis</taxon>
    </lineage>
</organism>
<evidence type="ECO:0000313" key="3">
    <source>
        <dbReference type="Proteomes" id="UP000001964"/>
    </source>
</evidence>
<evidence type="ECO:0008006" key="4">
    <source>
        <dbReference type="Google" id="ProtNLM"/>
    </source>
</evidence>
<feature type="transmembrane region" description="Helical" evidence="1">
    <location>
        <begin position="61"/>
        <end position="82"/>
    </location>
</feature>
<reference evidence="2 3" key="1">
    <citation type="submission" date="2006-08" db="EMBL/GenBank/DDBJ databases">
        <title>Complete sequence of Maricaulis maris MCS10.</title>
        <authorList>
            <consortium name="US DOE Joint Genome Institute"/>
            <person name="Copeland A."/>
            <person name="Lucas S."/>
            <person name="Lapidus A."/>
            <person name="Barry K."/>
            <person name="Detter J.C."/>
            <person name="Glavina del Rio T."/>
            <person name="Hammon N."/>
            <person name="Israni S."/>
            <person name="Dalin E."/>
            <person name="Tice H."/>
            <person name="Pitluck S."/>
            <person name="Saunders E."/>
            <person name="Brettin T."/>
            <person name="Bruce D."/>
            <person name="Han C."/>
            <person name="Tapia R."/>
            <person name="Gilna P."/>
            <person name="Schmutz J."/>
            <person name="Larimer F."/>
            <person name="Land M."/>
            <person name="Hauser L."/>
            <person name="Kyrpides N."/>
            <person name="Mikhailova N."/>
            <person name="Viollier P."/>
            <person name="Stephens C."/>
            <person name="Richardson P."/>
        </authorList>
    </citation>
    <scope>NUCLEOTIDE SEQUENCE [LARGE SCALE GENOMIC DNA]</scope>
    <source>
        <strain evidence="2 3">MCS10</strain>
    </source>
</reference>
<evidence type="ECO:0000313" key="2">
    <source>
        <dbReference type="EMBL" id="ABI66497.1"/>
    </source>
</evidence>
<proteinExistence type="predicted"/>
<keyword evidence="1" id="KW-1133">Transmembrane helix</keyword>
<keyword evidence="3" id="KW-1185">Reference proteome</keyword>
<feature type="transmembrane region" description="Helical" evidence="1">
    <location>
        <begin position="87"/>
        <end position="105"/>
    </location>
</feature>
<evidence type="ECO:0000256" key="1">
    <source>
        <dbReference type="SAM" id="Phobius"/>
    </source>
</evidence>
<dbReference type="InterPro" id="IPR025597">
    <property type="entry name" value="DUF4345"/>
</dbReference>
<protein>
    <recommendedName>
        <fullName evidence="4">DUF4345 domain-containing protein</fullName>
    </recommendedName>
</protein>